<name>A0AAW0BVQ2_9AGAR</name>
<keyword evidence="2" id="KW-1185">Reference proteome</keyword>
<proteinExistence type="predicted"/>
<sequence>MDTVPAFNGNSDASKWLQSFEEKFRKKSKSQKLKRLENLLEGECRQWWNELGYETSGYDSAREAFVTRWAGGNAVATGCTANATTIPVYSVSTNTAPPPVPEREPSETHPIFSVLVHTSIVDPRHIYDMAFTEFSRAKDQEEMFRVIWDAAFEAGKQCGICQGRGEVRAESIEEGRQLGIALAEEVAKKEMELRESRMASTAVDTSDLPQPDQTMTFAVPGSPPTLDWADDADTIPTAVLIPPPTPPARDLSSLRSHEARPFDSLKRRAVRFRRSRDAYHASAHLQQFLTRRHPSGIGPGKPAHVFHWHPHQSLANCSSLPPLDWDRDPRLAQLGKILGDLGWVRR</sequence>
<protein>
    <submittedName>
        <fullName evidence="1">Uncharacterized protein</fullName>
    </submittedName>
</protein>
<evidence type="ECO:0000313" key="1">
    <source>
        <dbReference type="EMBL" id="KAK7030369.1"/>
    </source>
</evidence>
<dbReference type="AlphaFoldDB" id="A0AAW0BVQ2"/>
<evidence type="ECO:0000313" key="2">
    <source>
        <dbReference type="Proteomes" id="UP001383192"/>
    </source>
</evidence>
<comment type="caution">
    <text evidence="1">The sequence shown here is derived from an EMBL/GenBank/DDBJ whole genome shotgun (WGS) entry which is preliminary data.</text>
</comment>
<reference evidence="1 2" key="1">
    <citation type="submission" date="2024-01" db="EMBL/GenBank/DDBJ databases">
        <title>A draft genome for a cacao thread blight-causing isolate of Paramarasmius palmivorus.</title>
        <authorList>
            <person name="Baruah I.K."/>
            <person name="Bukari Y."/>
            <person name="Amoako-Attah I."/>
            <person name="Meinhardt L.W."/>
            <person name="Bailey B.A."/>
            <person name="Cohen S.P."/>
        </authorList>
    </citation>
    <scope>NUCLEOTIDE SEQUENCE [LARGE SCALE GENOMIC DNA]</scope>
    <source>
        <strain evidence="1 2">GH-12</strain>
    </source>
</reference>
<gene>
    <name evidence="1" type="ORF">VNI00_014113</name>
</gene>
<accession>A0AAW0BVQ2</accession>
<dbReference type="EMBL" id="JAYKXP010000076">
    <property type="protein sequence ID" value="KAK7030369.1"/>
    <property type="molecule type" value="Genomic_DNA"/>
</dbReference>
<organism evidence="1 2">
    <name type="scientific">Paramarasmius palmivorus</name>
    <dbReference type="NCBI Taxonomy" id="297713"/>
    <lineage>
        <taxon>Eukaryota</taxon>
        <taxon>Fungi</taxon>
        <taxon>Dikarya</taxon>
        <taxon>Basidiomycota</taxon>
        <taxon>Agaricomycotina</taxon>
        <taxon>Agaricomycetes</taxon>
        <taxon>Agaricomycetidae</taxon>
        <taxon>Agaricales</taxon>
        <taxon>Marasmiineae</taxon>
        <taxon>Marasmiaceae</taxon>
        <taxon>Paramarasmius</taxon>
    </lineage>
</organism>
<dbReference type="Proteomes" id="UP001383192">
    <property type="component" value="Unassembled WGS sequence"/>
</dbReference>